<dbReference type="EMBL" id="JACHJW010000001">
    <property type="protein sequence ID" value="MBB4962038.1"/>
    <property type="molecule type" value="Genomic_DNA"/>
</dbReference>
<feature type="signal peptide" evidence="1">
    <location>
        <begin position="1"/>
        <end position="28"/>
    </location>
</feature>
<name>A0A7W7SW38_9ACTN</name>
<evidence type="ECO:0008006" key="4">
    <source>
        <dbReference type="Google" id="ProtNLM"/>
    </source>
</evidence>
<proteinExistence type="predicted"/>
<keyword evidence="1" id="KW-0732">Signal</keyword>
<feature type="chain" id="PRO_5031539784" description="Peptidase inhibitor family I36" evidence="1">
    <location>
        <begin position="29"/>
        <end position="208"/>
    </location>
</feature>
<dbReference type="AlphaFoldDB" id="A0A7W7SW38"/>
<dbReference type="SUPFAM" id="SSF49695">
    <property type="entry name" value="gamma-Crystallin-like"/>
    <property type="match status" value="1"/>
</dbReference>
<gene>
    <name evidence="2" type="ORF">FHR38_005771</name>
</gene>
<dbReference type="Proteomes" id="UP000578819">
    <property type="component" value="Unassembled WGS sequence"/>
</dbReference>
<organism evidence="2 3">
    <name type="scientific">Micromonospora polyrhachis</name>
    <dbReference type="NCBI Taxonomy" id="1282883"/>
    <lineage>
        <taxon>Bacteria</taxon>
        <taxon>Bacillati</taxon>
        <taxon>Actinomycetota</taxon>
        <taxon>Actinomycetes</taxon>
        <taxon>Micromonosporales</taxon>
        <taxon>Micromonosporaceae</taxon>
        <taxon>Micromonospora</taxon>
    </lineage>
</organism>
<comment type="caution">
    <text evidence="2">The sequence shown here is derived from an EMBL/GenBank/DDBJ whole genome shotgun (WGS) entry which is preliminary data.</text>
</comment>
<evidence type="ECO:0000313" key="3">
    <source>
        <dbReference type="Proteomes" id="UP000578819"/>
    </source>
</evidence>
<accession>A0A7W7SW38</accession>
<protein>
    <recommendedName>
        <fullName evidence="4">Peptidase inhibitor family I36</fullName>
    </recommendedName>
</protein>
<dbReference type="RefSeq" id="WP_184537977.1">
    <property type="nucleotide sequence ID" value="NZ_JACHJW010000001.1"/>
</dbReference>
<evidence type="ECO:0000256" key="1">
    <source>
        <dbReference type="SAM" id="SignalP"/>
    </source>
</evidence>
<keyword evidence="3" id="KW-1185">Reference proteome</keyword>
<evidence type="ECO:0000313" key="2">
    <source>
        <dbReference type="EMBL" id="MBB4962038.1"/>
    </source>
</evidence>
<reference evidence="2 3" key="1">
    <citation type="submission" date="2020-08" db="EMBL/GenBank/DDBJ databases">
        <title>Sequencing the genomes of 1000 actinobacteria strains.</title>
        <authorList>
            <person name="Klenk H.-P."/>
        </authorList>
    </citation>
    <scope>NUCLEOTIDE SEQUENCE [LARGE SCALE GENOMIC DNA]</scope>
    <source>
        <strain evidence="2 3">DSM 45886</strain>
    </source>
</reference>
<sequence>MIRKHARLLAVLATALLGALATPAPASAAPQEPAKHCVTNLSTGATRCFSTFSAAIADVTQGEITNADALPALTPGVGLRDRLNQLGAQAAQRNKAALAAGSATMAEITVAVNFEHTGYDTRGFTYIWTGYRPCDDGPVDHWEYWLENLTYNWNNANDKISSFYGANNCWQQSYEHSSWTGRVLSLRPEAADLNQVNFNDIISSLRLT</sequence>
<dbReference type="InterPro" id="IPR011024">
    <property type="entry name" value="G_crystallin-like"/>
</dbReference>
<dbReference type="Gene3D" id="2.60.20.10">
    <property type="entry name" value="Crystallins"/>
    <property type="match status" value="1"/>
</dbReference>